<dbReference type="SUPFAM" id="SSF53613">
    <property type="entry name" value="Ribokinase-like"/>
    <property type="match status" value="1"/>
</dbReference>
<evidence type="ECO:0000259" key="8">
    <source>
        <dbReference type="Pfam" id="PF00294"/>
    </source>
</evidence>
<proteinExistence type="predicted"/>
<dbReference type="Proteomes" id="UP001519295">
    <property type="component" value="Unassembled WGS sequence"/>
</dbReference>
<keyword evidence="5" id="KW-0511">Multifunctional enzyme</keyword>
<dbReference type="PROSITE" id="PS00584">
    <property type="entry name" value="PFKB_KINASES_2"/>
    <property type="match status" value="1"/>
</dbReference>
<evidence type="ECO:0000256" key="6">
    <source>
        <dbReference type="ARBA" id="ARBA00023277"/>
    </source>
</evidence>
<dbReference type="Gene3D" id="3.40.50.620">
    <property type="entry name" value="HUPs"/>
    <property type="match status" value="1"/>
</dbReference>
<evidence type="ECO:0000256" key="1">
    <source>
        <dbReference type="ARBA" id="ARBA00004713"/>
    </source>
</evidence>
<protein>
    <submittedName>
        <fullName evidence="10">RfaE bifunctional protein nucleotidyltransferase chain/domain</fullName>
    </submittedName>
</protein>
<dbReference type="InterPro" id="IPR011611">
    <property type="entry name" value="PfkB_dom"/>
</dbReference>
<dbReference type="Pfam" id="PF00294">
    <property type="entry name" value="PfkB"/>
    <property type="match status" value="1"/>
</dbReference>
<gene>
    <name evidence="10" type="ORF">JOF36_003598</name>
</gene>
<dbReference type="InterPro" id="IPR029056">
    <property type="entry name" value="Ribokinase-like"/>
</dbReference>
<dbReference type="InterPro" id="IPR004821">
    <property type="entry name" value="Cyt_trans-like"/>
</dbReference>
<evidence type="ECO:0000256" key="7">
    <source>
        <dbReference type="SAM" id="MobiDB-lite"/>
    </source>
</evidence>
<organism evidence="10 11">
    <name type="scientific">Pseudonocardia parietis</name>
    <dbReference type="NCBI Taxonomy" id="570936"/>
    <lineage>
        <taxon>Bacteria</taxon>
        <taxon>Bacillati</taxon>
        <taxon>Actinomycetota</taxon>
        <taxon>Actinomycetes</taxon>
        <taxon>Pseudonocardiales</taxon>
        <taxon>Pseudonocardiaceae</taxon>
        <taxon>Pseudonocardia</taxon>
    </lineage>
</organism>
<evidence type="ECO:0000256" key="4">
    <source>
        <dbReference type="ARBA" id="ARBA00022777"/>
    </source>
</evidence>
<feature type="domain" description="Carbohydrate kinase PfkB" evidence="8">
    <location>
        <begin position="5"/>
        <end position="284"/>
    </location>
</feature>
<evidence type="ECO:0000256" key="3">
    <source>
        <dbReference type="ARBA" id="ARBA00022695"/>
    </source>
</evidence>
<evidence type="ECO:0000259" key="9">
    <source>
        <dbReference type="Pfam" id="PF01467"/>
    </source>
</evidence>
<keyword evidence="11" id="KW-1185">Reference proteome</keyword>
<accession>A0ABS4VVE1</accession>
<comment type="pathway">
    <text evidence="1">Bacterial outer membrane biogenesis; LPS core biosynthesis.</text>
</comment>
<keyword evidence="6" id="KW-0119">Carbohydrate metabolism</keyword>
<evidence type="ECO:0000256" key="2">
    <source>
        <dbReference type="ARBA" id="ARBA00022679"/>
    </source>
</evidence>
<keyword evidence="3" id="KW-0548">Nucleotidyltransferase</keyword>
<keyword evidence="4" id="KW-0418">Kinase</keyword>
<dbReference type="SUPFAM" id="SSF52374">
    <property type="entry name" value="Nucleotidylyl transferase"/>
    <property type="match status" value="1"/>
</dbReference>
<evidence type="ECO:0000313" key="11">
    <source>
        <dbReference type="Proteomes" id="UP001519295"/>
    </source>
</evidence>
<dbReference type="InterPro" id="IPR050385">
    <property type="entry name" value="Archaeal_FAD_synthase"/>
</dbReference>
<dbReference type="InterPro" id="IPR014729">
    <property type="entry name" value="Rossmann-like_a/b/a_fold"/>
</dbReference>
<dbReference type="Gene3D" id="3.40.1190.20">
    <property type="match status" value="1"/>
</dbReference>
<dbReference type="RefSeq" id="WP_210028110.1">
    <property type="nucleotide sequence ID" value="NZ_JAGINU010000001.1"/>
</dbReference>
<evidence type="ECO:0000313" key="10">
    <source>
        <dbReference type="EMBL" id="MBP2367902.1"/>
    </source>
</evidence>
<dbReference type="PANTHER" id="PTHR43793">
    <property type="entry name" value="FAD SYNTHASE"/>
    <property type="match status" value="1"/>
</dbReference>
<comment type="caution">
    <text evidence="10">The sequence shown here is derived from an EMBL/GenBank/DDBJ whole genome shotgun (WGS) entry which is preliminary data.</text>
</comment>
<dbReference type="Pfam" id="PF01467">
    <property type="entry name" value="CTP_transf_like"/>
    <property type="match status" value="1"/>
</dbReference>
<dbReference type="NCBIfam" id="TIGR00125">
    <property type="entry name" value="cyt_tran_rel"/>
    <property type="match status" value="1"/>
</dbReference>
<dbReference type="PANTHER" id="PTHR43793:SF2">
    <property type="entry name" value="BIFUNCTIONAL PROTEIN HLDE"/>
    <property type="match status" value="1"/>
</dbReference>
<reference evidence="10 11" key="1">
    <citation type="submission" date="2021-03" db="EMBL/GenBank/DDBJ databases">
        <title>Sequencing the genomes of 1000 actinobacteria strains.</title>
        <authorList>
            <person name="Klenk H.-P."/>
        </authorList>
    </citation>
    <scope>NUCLEOTIDE SEQUENCE [LARGE SCALE GENOMIC DNA]</scope>
    <source>
        <strain evidence="10 11">DSM 45256</strain>
    </source>
</reference>
<feature type="region of interest" description="Disordered" evidence="7">
    <location>
        <begin position="294"/>
        <end position="316"/>
    </location>
</feature>
<keyword evidence="2" id="KW-0808">Transferase</keyword>
<name>A0ABS4VVE1_9PSEU</name>
<sequence>MTAPLVVVGDALLDIDLDGTSTRDCPDAPGAPVVDLATERARPGGAALAALLAAGHGHRPVVLLTALGDDPAAHRLADLLRDRVTLHPLPLRGGTPVKTRVLDRGRPVARVDTGDGRAAPLPLDAAIADLLGSAHAILVADYGRGVAAHPGIRHLLTARPYDTLLVWDPHPRGPAPVPGADLVTPNTAEAHAVTGHDDPDRAARALRTWWSAHAVAVTRGPRGALLHTGRATTHHAPPSAPVSGRPDTCGAGDMFAAAATTALADGRDLPDAITHAVATASRYIGTAVADRPAAGTTTKAAPSVPPPAAPTTTTTDGYALADRVRRDGGRIVATGGCFDLLHPGHLALLHAARARGDVLVVCLNSDRSVTRLKGPTRPLTGATDRAALLTALSCVDAVIEFDEPDPCAVLDRLRPHVWVKGGDHDPDHMPETPIVRAYGGTVETVPRIPGHSTSRLAELSAAH</sequence>
<feature type="domain" description="Cytidyltransferase-like" evidence="9">
    <location>
        <begin position="334"/>
        <end position="427"/>
    </location>
</feature>
<evidence type="ECO:0000256" key="5">
    <source>
        <dbReference type="ARBA" id="ARBA00023268"/>
    </source>
</evidence>
<dbReference type="EMBL" id="JAGINU010000001">
    <property type="protein sequence ID" value="MBP2367902.1"/>
    <property type="molecule type" value="Genomic_DNA"/>
</dbReference>
<feature type="region of interest" description="Disordered" evidence="7">
    <location>
        <begin position="229"/>
        <end position="248"/>
    </location>
</feature>
<dbReference type="InterPro" id="IPR002173">
    <property type="entry name" value="Carboh/pur_kinase_PfkB_CS"/>
</dbReference>